<keyword evidence="2" id="KW-0812">Transmembrane</keyword>
<feature type="region of interest" description="Disordered" evidence="1">
    <location>
        <begin position="35"/>
        <end position="56"/>
    </location>
</feature>
<proteinExistence type="predicted"/>
<accession>A0A6C0JWS8</accession>
<evidence type="ECO:0000313" key="3">
    <source>
        <dbReference type="EMBL" id="QHU09266.1"/>
    </source>
</evidence>
<feature type="transmembrane region" description="Helical" evidence="2">
    <location>
        <begin position="163"/>
        <end position="181"/>
    </location>
</feature>
<keyword evidence="2" id="KW-0472">Membrane</keyword>
<dbReference type="EMBL" id="MN740706">
    <property type="protein sequence ID" value="QHU09266.1"/>
    <property type="molecule type" value="Genomic_DNA"/>
</dbReference>
<evidence type="ECO:0000256" key="1">
    <source>
        <dbReference type="SAM" id="MobiDB-lite"/>
    </source>
</evidence>
<keyword evidence="2" id="KW-1133">Transmembrane helix</keyword>
<reference evidence="3" key="1">
    <citation type="journal article" date="2020" name="Nature">
        <title>Giant virus diversity and host interactions through global metagenomics.</title>
        <authorList>
            <person name="Schulz F."/>
            <person name="Roux S."/>
            <person name="Paez-Espino D."/>
            <person name="Jungbluth S."/>
            <person name="Walsh D.A."/>
            <person name="Denef V.J."/>
            <person name="McMahon K.D."/>
            <person name="Konstantinidis K.T."/>
            <person name="Eloe-Fadrosh E.A."/>
            <person name="Kyrpides N.C."/>
            <person name="Woyke T."/>
        </authorList>
    </citation>
    <scope>NUCLEOTIDE SEQUENCE</scope>
    <source>
        <strain evidence="3">GVMAG-S-1074260-58</strain>
    </source>
</reference>
<sequence length="188" mass="21692">MNIYRIKYHFTIIHMSSLAFNAAPIEDYDTFLSNTPIESKKNDKSRTTSRNVSSKVNTMRKQIGIQGMDNTDDLADFIPLERNHSTLKEKDQADKSETDVPVSVEQFNTMPNLASEDYYNTVVPYYDTSKPASNPDLTNKLEYLIHLLEEQRDIKRGTVTEELILYTFLGIFIIFVLDSFVKVGKYTR</sequence>
<organism evidence="3">
    <name type="scientific">viral metagenome</name>
    <dbReference type="NCBI Taxonomy" id="1070528"/>
    <lineage>
        <taxon>unclassified sequences</taxon>
        <taxon>metagenomes</taxon>
        <taxon>organismal metagenomes</taxon>
    </lineage>
</organism>
<dbReference type="AlphaFoldDB" id="A0A6C0JWS8"/>
<evidence type="ECO:0000256" key="2">
    <source>
        <dbReference type="SAM" id="Phobius"/>
    </source>
</evidence>
<name>A0A6C0JWS8_9ZZZZ</name>
<protein>
    <submittedName>
        <fullName evidence="3">Uncharacterized protein</fullName>
    </submittedName>
</protein>